<sequence>MNSLQNIVHEMHLQAIEDEMLAHEALIDQLDQAHQARITRINERFGFNPSESTPAAIPVADVTVPVVFGE</sequence>
<proteinExistence type="predicted"/>
<reference evidence="1 2" key="1">
    <citation type="submission" date="2017-01" db="EMBL/GenBank/DDBJ databases">
        <title>Novel large sulfur bacteria in the metagenomes of groundwater-fed chemosynthetic microbial mats in the Lake Huron basin.</title>
        <authorList>
            <person name="Sharrar A.M."/>
            <person name="Flood B.E."/>
            <person name="Bailey J.V."/>
            <person name="Jones D.S."/>
            <person name="Biddanda B."/>
            <person name="Ruberg S.A."/>
            <person name="Marcus D.N."/>
            <person name="Dick G.J."/>
        </authorList>
    </citation>
    <scope>NUCLEOTIDE SEQUENCE [LARGE SCALE GENOMIC DNA]</scope>
    <source>
        <strain evidence="1">A8</strain>
    </source>
</reference>
<accession>A0A1Y1QXG3</accession>
<name>A0A1Y1QXG3_9GAMM</name>
<organism evidence="1 2">
    <name type="scientific">Thiothrix lacustris</name>
    <dbReference type="NCBI Taxonomy" id="525917"/>
    <lineage>
        <taxon>Bacteria</taxon>
        <taxon>Pseudomonadati</taxon>
        <taxon>Pseudomonadota</taxon>
        <taxon>Gammaproteobacteria</taxon>
        <taxon>Thiotrichales</taxon>
        <taxon>Thiotrichaceae</taxon>
        <taxon>Thiothrix</taxon>
    </lineage>
</organism>
<protein>
    <submittedName>
        <fullName evidence="1">Uncharacterized protein</fullName>
    </submittedName>
</protein>
<dbReference type="Proteomes" id="UP000192491">
    <property type="component" value="Unassembled WGS sequence"/>
</dbReference>
<comment type="caution">
    <text evidence="1">The sequence shown here is derived from an EMBL/GenBank/DDBJ whole genome shotgun (WGS) entry which is preliminary data.</text>
</comment>
<gene>
    <name evidence="1" type="ORF">BWK73_04585</name>
</gene>
<dbReference type="AlphaFoldDB" id="A0A1Y1QXG3"/>
<dbReference type="EMBL" id="MTEJ01000007">
    <property type="protein sequence ID" value="OQX16144.1"/>
    <property type="molecule type" value="Genomic_DNA"/>
</dbReference>
<evidence type="ECO:0000313" key="1">
    <source>
        <dbReference type="EMBL" id="OQX16144.1"/>
    </source>
</evidence>
<evidence type="ECO:0000313" key="2">
    <source>
        <dbReference type="Proteomes" id="UP000192491"/>
    </source>
</evidence>